<reference evidence="3" key="1">
    <citation type="submission" date="2023-02" db="EMBL/GenBank/DDBJ databases">
        <title>Genome of Flavobacteriaceae gen. nov. sp. strain F89.</title>
        <authorList>
            <person name="Wang Y."/>
        </authorList>
    </citation>
    <scope>NUCLEOTIDE SEQUENCE</scope>
    <source>
        <strain evidence="3">F89</strain>
    </source>
</reference>
<dbReference type="RefSeq" id="WP_317903227.1">
    <property type="nucleotide sequence ID" value="NZ_JAIRBC010000024.1"/>
</dbReference>
<dbReference type="InterPro" id="IPR003010">
    <property type="entry name" value="C-N_Hydrolase"/>
</dbReference>
<dbReference type="SUPFAM" id="SSF56317">
    <property type="entry name" value="Carbon-nitrogen hydrolase"/>
    <property type="match status" value="1"/>
</dbReference>
<gene>
    <name evidence="3" type="ORF">K8352_15105</name>
</gene>
<name>A0AAE3EYI4_9FLAO</name>
<dbReference type="AlphaFoldDB" id="A0AAE3EYI4"/>
<evidence type="ECO:0000313" key="3">
    <source>
        <dbReference type="EMBL" id="MCG2462086.1"/>
    </source>
</evidence>
<keyword evidence="3" id="KW-0378">Hydrolase</keyword>
<feature type="domain" description="CN hydrolase" evidence="2">
    <location>
        <begin position="33"/>
        <end position="267"/>
    </location>
</feature>
<dbReference type="Proteomes" id="UP001200642">
    <property type="component" value="Unassembled WGS sequence"/>
</dbReference>
<dbReference type="Gene3D" id="3.60.110.10">
    <property type="entry name" value="Carbon-nitrogen hydrolase"/>
    <property type="match status" value="1"/>
</dbReference>
<dbReference type="InterPro" id="IPR036526">
    <property type="entry name" value="C-N_Hydrolase_sf"/>
</dbReference>
<comment type="caution">
    <text evidence="3">The sequence shown here is derived from an EMBL/GenBank/DDBJ whole genome shotgun (WGS) entry which is preliminary data.</text>
</comment>
<keyword evidence="4" id="KW-1185">Reference proteome</keyword>
<dbReference type="PANTHER" id="PTHR23088">
    <property type="entry name" value="NITRILASE-RELATED"/>
    <property type="match status" value="1"/>
</dbReference>
<protein>
    <submittedName>
        <fullName evidence="3">Carbon-nitrogen hydrolase family protein</fullName>
    </submittedName>
</protein>
<sequence>MKVIINRLKCYLPIAMMFVLIFQTNTAQAENKVTIATIGGSPTINKNQAPEEQVKQMINFWRGQLMQVLYSKVDLIVLTEVSDVPEGQNAVERMQYLKVRQNRLLDYFASVAKDNNCYIAFGSIRETNDGLRNSLILLDRKGKVVGIYNKNFPTIPEMDEGIKPGSEISIIQCDFGKVALAICFDLNFDELREQYAKEKPDIVLFSSVYHGGLMQGIWAYSCRSYFVGAIGSSENPSEILNPLGEVVATSTNYFNYTKATINLDYKLVHLDFNWAKLTMLKAKYGNAVTIHDPGRVGAVMITSEDKNISASQMVQEFDIELLDDYFNRSRAVRSKHIIMN</sequence>
<feature type="signal peptide" evidence="1">
    <location>
        <begin position="1"/>
        <end position="29"/>
    </location>
</feature>
<dbReference type="PROSITE" id="PS50263">
    <property type="entry name" value="CN_HYDROLASE"/>
    <property type="match status" value="1"/>
</dbReference>
<dbReference type="PANTHER" id="PTHR23088:SF27">
    <property type="entry name" value="DEAMINATED GLUTATHIONE AMIDASE"/>
    <property type="match status" value="1"/>
</dbReference>
<dbReference type="Pfam" id="PF00795">
    <property type="entry name" value="CN_hydrolase"/>
    <property type="match status" value="1"/>
</dbReference>
<dbReference type="EMBL" id="JAIRBC010000024">
    <property type="protein sequence ID" value="MCG2462086.1"/>
    <property type="molecule type" value="Genomic_DNA"/>
</dbReference>
<dbReference type="CDD" id="cd07197">
    <property type="entry name" value="nitrilase"/>
    <property type="match status" value="1"/>
</dbReference>
<proteinExistence type="predicted"/>
<keyword evidence="1" id="KW-0732">Signal</keyword>
<evidence type="ECO:0000313" key="4">
    <source>
        <dbReference type="Proteomes" id="UP001200642"/>
    </source>
</evidence>
<organism evidence="3 4">
    <name type="scientific">Cerina litoralis</name>
    <dbReference type="NCBI Taxonomy" id="2874477"/>
    <lineage>
        <taxon>Bacteria</taxon>
        <taxon>Pseudomonadati</taxon>
        <taxon>Bacteroidota</taxon>
        <taxon>Flavobacteriia</taxon>
        <taxon>Flavobacteriales</taxon>
        <taxon>Flavobacteriaceae</taxon>
        <taxon>Cerina</taxon>
    </lineage>
</organism>
<accession>A0AAE3EYI4</accession>
<evidence type="ECO:0000259" key="2">
    <source>
        <dbReference type="PROSITE" id="PS50263"/>
    </source>
</evidence>
<dbReference type="GO" id="GO:0016787">
    <property type="term" value="F:hydrolase activity"/>
    <property type="evidence" value="ECO:0007669"/>
    <property type="project" value="UniProtKB-KW"/>
</dbReference>
<feature type="chain" id="PRO_5041921267" evidence="1">
    <location>
        <begin position="30"/>
        <end position="340"/>
    </location>
</feature>
<evidence type="ECO:0000256" key="1">
    <source>
        <dbReference type="SAM" id="SignalP"/>
    </source>
</evidence>